<reference evidence="1 2" key="1">
    <citation type="journal article" date="2021" name="J. Hered.">
        <title>A chromosome-level genome assembly of the parasitoid wasp, Cotesia glomerata (Hymenoptera: Braconidae).</title>
        <authorList>
            <person name="Pinto B.J."/>
            <person name="Weis J.J."/>
            <person name="Gamble T."/>
            <person name="Ode P.J."/>
            <person name="Paul R."/>
            <person name="Zaspel J.M."/>
        </authorList>
    </citation>
    <scope>NUCLEOTIDE SEQUENCE [LARGE SCALE GENOMIC DNA]</scope>
    <source>
        <strain evidence="1">CgM1</strain>
    </source>
</reference>
<proteinExistence type="predicted"/>
<name>A0AAV7I854_COTGL</name>
<comment type="caution">
    <text evidence="1">The sequence shown here is derived from an EMBL/GenBank/DDBJ whole genome shotgun (WGS) entry which is preliminary data.</text>
</comment>
<dbReference type="Proteomes" id="UP000826195">
    <property type="component" value="Unassembled WGS sequence"/>
</dbReference>
<evidence type="ECO:0000313" key="1">
    <source>
        <dbReference type="EMBL" id="KAH0546890.1"/>
    </source>
</evidence>
<gene>
    <name evidence="1" type="ORF">KQX54_015814</name>
</gene>
<sequence>MAATKILNTVRGMGIGYTKRIAHRIILRTSSKYYQQVATTKPHGFRNTSKIFYFLLFRVIYYHWNESLKNLASFGEIIYCMVEKFTMDNIGSNESSPDGIEAASAYM</sequence>
<evidence type="ECO:0000313" key="2">
    <source>
        <dbReference type="Proteomes" id="UP000826195"/>
    </source>
</evidence>
<protein>
    <submittedName>
        <fullName evidence="1">Uncharacterized protein</fullName>
    </submittedName>
</protein>
<keyword evidence="2" id="KW-1185">Reference proteome</keyword>
<accession>A0AAV7I854</accession>
<organism evidence="1 2">
    <name type="scientific">Cotesia glomerata</name>
    <name type="common">Lepidopteran parasitic wasp</name>
    <name type="synonym">Apanteles glomeratus</name>
    <dbReference type="NCBI Taxonomy" id="32391"/>
    <lineage>
        <taxon>Eukaryota</taxon>
        <taxon>Metazoa</taxon>
        <taxon>Ecdysozoa</taxon>
        <taxon>Arthropoda</taxon>
        <taxon>Hexapoda</taxon>
        <taxon>Insecta</taxon>
        <taxon>Pterygota</taxon>
        <taxon>Neoptera</taxon>
        <taxon>Endopterygota</taxon>
        <taxon>Hymenoptera</taxon>
        <taxon>Apocrita</taxon>
        <taxon>Ichneumonoidea</taxon>
        <taxon>Braconidae</taxon>
        <taxon>Microgastrinae</taxon>
        <taxon>Cotesia</taxon>
    </lineage>
</organism>
<dbReference type="AlphaFoldDB" id="A0AAV7I854"/>
<dbReference type="EMBL" id="JAHXZJ010002237">
    <property type="protein sequence ID" value="KAH0546890.1"/>
    <property type="molecule type" value="Genomic_DNA"/>
</dbReference>